<dbReference type="EMBL" id="GBXM01052352">
    <property type="protein sequence ID" value="JAH56225.1"/>
    <property type="molecule type" value="Transcribed_RNA"/>
</dbReference>
<evidence type="ECO:0000313" key="1">
    <source>
        <dbReference type="EMBL" id="JAH56225.1"/>
    </source>
</evidence>
<name>A0A0E9TTJ7_ANGAN</name>
<dbReference type="AlphaFoldDB" id="A0A0E9TTJ7"/>
<proteinExistence type="predicted"/>
<protein>
    <submittedName>
        <fullName evidence="1">Uncharacterized protein</fullName>
    </submittedName>
</protein>
<reference evidence="1" key="2">
    <citation type="journal article" date="2015" name="Fish Shellfish Immunol.">
        <title>Early steps in the European eel (Anguilla anguilla)-Vibrio vulnificus interaction in the gills: Role of the RtxA13 toxin.</title>
        <authorList>
            <person name="Callol A."/>
            <person name="Pajuelo D."/>
            <person name="Ebbesson L."/>
            <person name="Teles M."/>
            <person name="MacKenzie S."/>
            <person name="Amaro C."/>
        </authorList>
    </citation>
    <scope>NUCLEOTIDE SEQUENCE</scope>
</reference>
<accession>A0A0E9TTJ7</accession>
<organism evidence="1">
    <name type="scientific">Anguilla anguilla</name>
    <name type="common">European freshwater eel</name>
    <name type="synonym">Muraena anguilla</name>
    <dbReference type="NCBI Taxonomy" id="7936"/>
    <lineage>
        <taxon>Eukaryota</taxon>
        <taxon>Metazoa</taxon>
        <taxon>Chordata</taxon>
        <taxon>Craniata</taxon>
        <taxon>Vertebrata</taxon>
        <taxon>Euteleostomi</taxon>
        <taxon>Actinopterygii</taxon>
        <taxon>Neopterygii</taxon>
        <taxon>Teleostei</taxon>
        <taxon>Anguilliformes</taxon>
        <taxon>Anguillidae</taxon>
        <taxon>Anguilla</taxon>
    </lineage>
</organism>
<reference evidence="1" key="1">
    <citation type="submission" date="2014-11" db="EMBL/GenBank/DDBJ databases">
        <authorList>
            <person name="Amaro Gonzalez C."/>
        </authorList>
    </citation>
    <scope>NUCLEOTIDE SEQUENCE</scope>
</reference>
<sequence length="49" mass="5553">MNIDDSLLNDLCIYVHAFDIKASVGKNQSIHLTQKVTDQKYTCPLCQQV</sequence>